<dbReference type="EMBL" id="CAVNYO010000024">
    <property type="protein sequence ID" value="CAK5262734.1"/>
    <property type="molecule type" value="Genomic_DNA"/>
</dbReference>
<sequence>MQIRTLAPLALSLATIFPGLFVNAASVSHTGLQSSSARAAAGSKYTKAHSLGDSYKFDPRDGWRTLNASDAQYKYRRDKAPALKANDKSKAVGPLKTISDGVQVLSGIWKGLKGIGSPSSVTITWYTGHDLLNPSCWAKTDWAPTDQSFVCAVTMEGWTDKPQCFKFIESMSIRQESSAHSSCVQYAINHKNASLFASSILAQAVARVLNILTLREGDLQNLPILTQVFLLSLGGKPLAQMIGAKISGDPKAERHTPSTT</sequence>
<organism evidence="2 3">
    <name type="scientific">Mycena citricolor</name>
    <dbReference type="NCBI Taxonomy" id="2018698"/>
    <lineage>
        <taxon>Eukaryota</taxon>
        <taxon>Fungi</taxon>
        <taxon>Dikarya</taxon>
        <taxon>Basidiomycota</taxon>
        <taxon>Agaricomycotina</taxon>
        <taxon>Agaricomycetes</taxon>
        <taxon>Agaricomycetidae</taxon>
        <taxon>Agaricales</taxon>
        <taxon>Marasmiineae</taxon>
        <taxon>Mycenaceae</taxon>
        <taxon>Mycena</taxon>
    </lineage>
</organism>
<proteinExistence type="predicted"/>
<evidence type="ECO:0000313" key="2">
    <source>
        <dbReference type="EMBL" id="CAK5262734.1"/>
    </source>
</evidence>
<gene>
    <name evidence="2" type="ORF">MYCIT1_LOCUS1694</name>
</gene>
<dbReference type="AlphaFoldDB" id="A0AAD2JVI7"/>
<accession>A0AAD2JVI7</accession>
<comment type="caution">
    <text evidence="2">The sequence shown here is derived from an EMBL/GenBank/DDBJ whole genome shotgun (WGS) entry which is preliminary data.</text>
</comment>
<name>A0AAD2JVI7_9AGAR</name>
<evidence type="ECO:0000313" key="3">
    <source>
        <dbReference type="Proteomes" id="UP001295794"/>
    </source>
</evidence>
<feature type="signal peptide" evidence="1">
    <location>
        <begin position="1"/>
        <end position="24"/>
    </location>
</feature>
<keyword evidence="1" id="KW-0732">Signal</keyword>
<dbReference type="Proteomes" id="UP001295794">
    <property type="component" value="Unassembled WGS sequence"/>
</dbReference>
<evidence type="ECO:0000256" key="1">
    <source>
        <dbReference type="SAM" id="SignalP"/>
    </source>
</evidence>
<reference evidence="2" key="1">
    <citation type="submission" date="2023-11" db="EMBL/GenBank/DDBJ databases">
        <authorList>
            <person name="De Vega J J."/>
            <person name="De Vega J J."/>
        </authorList>
    </citation>
    <scope>NUCLEOTIDE SEQUENCE</scope>
</reference>
<keyword evidence="3" id="KW-1185">Reference proteome</keyword>
<feature type="chain" id="PRO_5041966849" evidence="1">
    <location>
        <begin position="25"/>
        <end position="260"/>
    </location>
</feature>
<protein>
    <submittedName>
        <fullName evidence="2">Uncharacterized protein</fullName>
    </submittedName>
</protein>